<organism evidence="2 3">
    <name type="scientific">Microctonus aethiopoides</name>
    <dbReference type="NCBI Taxonomy" id="144406"/>
    <lineage>
        <taxon>Eukaryota</taxon>
        <taxon>Metazoa</taxon>
        <taxon>Ecdysozoa</taxon>
        <taxon>Arthropoda</taxon>
        <taxon>Hexapoda</taxon>
        <taxon>Insecta</taxon>
        <taxon>Pterygota</taxon>
        <taxon>Neoptera</taxon>
        <taxon>Endopterygota</taxon>
        <taxon>Hymenoptera</taxon>
        <taxon>Apocrita</taxon>
        <taxon>Ichneumonoidea</taxon>
        <taxon>Braconidae</taxon>
        <taxon>Euphorinae</taxon>
        <taxon>Microctonus</taxon>
    </lineage>
</organism>
<reference evidence="2" key="2">
    <citation type="submission" date="2023-03" db="EMBL/GenBank/DDBJ databases">
        <authorList>
            <person name="Inwood S.N."/>
            <person name="Skelly J.G."/>
            <person name="Guhlin J."/>
            <person name="Harrop T.W.R."/>
            <person name="Goldson S.G."/>
            <person name="Dearden P.K."/>
        </authorList>
    </citation>
    <scope>NUCLEOTIDE SEQUENCE</scope>
    <source>
        <strain evidence="2">Irish</strain>
        <tissue evidence="2">Whole body</tissue>
    </source>
</reference>
<reference evidence="2" key="1">
    <citation type="journal article" date="2023" name="bioRxiv">
        <title>Scaffold-level genome assemblies of two parasitoid biocontrol wasps reveal the parthenogenesis mechanism and an associated novel virus.</title>
        <authorList>
            <person name="Inwood S."/>
            <person name="Skelly J."/>
            <person name="Guhlin J."/>
            <person name="Harrop T."/>
            <person name="Goldson S."/>
            <person name="Dearden P."/>
        </authorList>
    </citation>
    <scope>NUCLEOTIDE SEQUENCE</scope>
    <source>
        <strain evidence="2">Irish</strain>
        <tissue evidence="2">Whole body</tissue>
    </source>
</reference>
<evidence type="ECO:0000313" key="3">
    <source>
        <dbReference type="Proteomes" id="UP001168990"/>
    </source>
</evidence>
<accession>A0AA39FHM4</accession>
<dbReference type="EMBL" id="JAQQBS010000004">
    <property type="protein sequence ID" value="KAK0169698.1"/>
    <property type="molecule type" value="Genomic_DNA"/>
</dbReference>
<gene>
    <name evidence="2" type="ORF">PV328_010343</name>
</gene>
<feature type="coiled-coil region" evidence="1">
    <location>
        <begin position="103"/>
        <end position="154"/>
    </location>
</feature>
<dbReference type="AlphaFoldDB" id="A0AA39FHM4"/>
<comment type="caution">
    <text evidence="2">The sequence shown here is derived from an EMBL/GenBank/DDBJ whole genome shotgun (WGS) entry which is preliminary data.</text>
</comment>
<keyword evidence="1" id="KW-0175">Coiled coil</keyword>
<evidence type="ECO:0000313" key="2">
    <source>
        <dbReference type="EMBL" id="KAK0169698.1"/>
    </source>
</evidence>
<evidence type="ECO:0000256" key="1">
    <source>
        <dbReference type="SAM" id="Coils"/>
    </source>
</evidence>
<name>A0AA39FHM4_9HYME</name>
<protein>
    <submittedName>
        <fullName evidence="2">Uncharacterized protein</fullName>
    </submittedName>
</protein>
<keyword evidence="3" id="KW-1185">Reference proteome</keyword>
<dbReference type="Proteomes" id="UP001168990">
    <property type="component" value="Unassembled WGS sequence"/>
</dbReference>
<sequence>MSGQRRNTDDLCKQALVRDRRKCSECQREFHPSSSKIYLSYTGANTCCFVKLSPMRSSVLRSSGSVSSIIIASSSTSTTMSSSPRVASESTLNAFIEQQSLFNNNLSEMMRKLNNELNGIKTISKSVADHQIRIKKLEQQNAVLNRNVVELGANTDTISNNLNAYQRDIHTTASLPSSEVIISGIPPQVTFDHHEIAVKVLTALYAPQLNKELLTRRLVV</sequence>
<proteinExistence type="predicted"/>